<protein>
    <submittedName>
        <fullName evidence="3">Uncharacterized protein</fullName>
    </submittedName>
</protein>
<dbReference type="EMBL" id="HBII01016924">
    <property type="protein sequence ID" value="CAE0348283.1"/>
    <property type="molecule type" value="Transcribed_RNA"/>
</dbReference>
<organism evidence="3">
    <name type="scientific">Euplotes harpa</name>
    <dbReference type="NCBI Taxonomy" id="151035"/>
    <lineage>
        <taxon>Eukaryota</taxon>
        <taxon>Sar</taxon>
        <taxon>Alveolata</taxon>
        <taxon>Ciliophora</taxon>
        <taxon>Intramacronucleata</taxon>
        <taxon>Spirotrichea</taxon>
        <taxon>Hypotrichia</taxon>
        <taxon>Euplotida</taxon>
        <taxon>Euplotidae</taxon>
        <taxon>Euplotes</taxon>
    </lineage>
</organism>
<evidence type="ECO:0000313" key="2">
    <source>
        <dbReference type="EMBL" id="CAE0348282.1"/>
    </source>
</evidence>
<dbReference type="AlphaFoldDB" id="A0A7S3J9P0"/>
<dbReference type="EMBL" id="HBII01016923">
    <property type="protein sequence ID" value="CAE0348282.1"/>
    <property type="molecule type" value="Transcribed_RNA"/>
</dbReference>
<sequence length="129" mass="15446">MRWSMETRFHILQYQALLLKITSMMRRNKIQDSLNNEMKKAQKKIKHMRHLSQQKEKRERKIPLFSNLDIVEPTYVQLKQVNENGVRLKTPSQILIENQDANVENIIKLTKVTIKQINQNRKHNFGIPK</sequence>
<evidence type="ECO:0000256" key="1">
    <source>
        <dbReference type="SAM" id="Coils"/>
    </source>
</evidence>
<accession>A0A7S3J9P0</accession>
<reference evidence="3" key="1">
    <citation type="submission" date="2021-01" db="EMBL/GenBank/DDBJ databases">
        <authorList>
            <person name="Corre E."/>
            <person name="Pelletier E."/>
            <person name="Niang G."/>
            <person name="Scheremetjew M."/>
            <person name="Finn R."/>
            <person name="Kale V."/>
            <person name="Holt S."/>
            <person name="Cochrane G."/>
            <person name="Meng A."/>
            <person name="Brown T."/>
            <person name="Cohen L."/>
        </authorList>
    </citation>
    <scope>NUCLEOTIDE SEQUENCE</scope>
    <source>
        <strain evidence="3">FSP1.4</strain>
    </source>
</reference>
<keyword evidence="1" id="KW-0175">Coiled coil</keyword>
<name>A0A7S3J9P0_9SPIT</name>
<evidence type="ECO:0000313" key="3">
    <source>
        <dbReference type="EMBL" id="CAE0348283.1"/>
    </source>
</evidence>
<proteinExistence type="predicted"/>
<gene>
    <name evidence="2" type="ORF">EHAR0213_LOCUS7193</name>
    <name evidence="3" type="ORF">EHAR0213_LOCUS7194</name>
</gene>
<feature type="coiled-coil region" evidence="1">
    <location>
        <begin position="31"/>
        <end position="58"/>
    </location>
</feature>